<keyword evidence="3" id="KW-1185">Reference proteome</keyword>
<dbReference type="AlphaFoldDB" id="A0AAV5IY35"/>
<name>A0AAV5IY35_9ROSI</name>
<proteinExistence type="predicted"/>
<organism evidence="2 3">
    <name type="scientific">Rubroshorea leprosula</name>
    <dbReference type="NCBI Taxonomy" id="152421"/>
    <lineage>
        <taxon>Eukaryota</taxon>
        <taxon>Viridiplantae</taxon>
        <taxon>Streptophyta</taxon>
        <taxon>Embryophyta</taxon>
        <taxon>Tracheophyta</taxon>
        <taxon>Spermatophyta</taxon>
        <taxon>Magnoliopsida</taxon>
        <taxon>eudicotyledons</taxon>
        <taxon>Gunneridae</taxon>
        <taxon>Pentapetalae</taxon>
        <taxon>rosids</taxon>
        <taxon>malvids</taxon>
        <taxon>Malvales</taxon>
        <taxon>Dipterocarpaceae</taxon>
        <taxon>Rubroshorea</taxon>
    </lineage>
</organism>
<dbReference type="Proteomes" id="UP001054252">
    <property type="component" value="Unassembled WGS sequence"/>
</dbReference>
<keyword evidence="1" id="KW-0175">Coiled coil</keyword>
<evidence type="ECO:0000256" key="1">
    <source>
        <dbReference type="SAM" id="Coils"/>
    </source>
</evidence>
<reference evidence="2 3" key="1">
    <citation type="journal article" date="2021" name="Commun. Biol.">
        <title>The genome of Shorea leprosula (Dipterocarpaceae) highlights the ecological relevance of drought in aseasonal tropical rainforests.</title>
        <authorList>
            <person name="Ng K.K.S."/>
            <person name="Kobayashi M.J."/>
            <person name="Fawcett J.A."/>
            <person name="Hatakeyama M."/>
            <person name="Paape T."/>
            <person name="Ng C.H."/>
            <person name="Ang C.C."/>
            <person name="Tnah L.H."/>
            <person name="Lee C.T."/>
            <person name="Nishiyama T."/>
            <person name="Sese J."/>
            <person name="O'Brien M.J."/>
            <person name="Copetti D."/>
            <person name="Mohd Noor M.I."/>
            <person name="Ong R.C."/>
            <person name="Putra M."/>
            <person name="Sireger I.Z."/>
            <person name="Indrioko S."/>
            <person name="Kosugi Y."/>
            <person name="Izuno A."/>
            <person name="Isagi Y."/>
            <person name="Lee S.L."/>
            <person name="Shimizu K.K."/>
        </authorList>
    </citation>
    <scope>NUCLEOTIDE SEQUENCE [LARGE SCALE GENOMIC DNA]</scope>
    <source>
        <strain evidence="2">214</strain>
    </source>
</reference>
<evidence type="ECO:0000313" key="2">
    <source>
        <dbReference type="EMBL" id="GKV06752.1"/>
    </source>
</evidence>
<feature type="coiled-coil region" evidence="1">
    <location>
        <begin position="1"/>
        <end position="42"/>
    </location>
</feature>
<protein>
    <submittedName>
        <fullName evidence="2">Uncharacterized protein</fullName>
    </submittedName>
</protein>
<dbReference type="EMBL" id="BPVZ01000025">
    <property type="protein sequence ID" value="GKV06752.1"/>
    <property type="molecule type" value="Genomic_DNA"/>
</dbReference>
<evidence type="ECO:0000313" key="3">
    <source>
        <dbReference type="Proteomes" id="UP001054252"/>
    </source>
</evidence>
<comment type="caution">
    <text evidence="2">The sequence shown here is derived from an EMBL/GenBank/DDBJ whole genome shotgun (WGS) entry which is preliminary data.</text>
</comment>
<sequence>MRKLRLQFDDLKNTKEELGEENESFKSEITALEQKIERRRKLKINAHIPLPSPKEGLAINKLITWYRTFTS</sequence>
<accession>A0AAV5IY35</accession>
<gene>
    <name evidence="2" type="ORF">SLEP1_g18600</name>
</gene>